<evidence type="ECO:0000256" key="2">
    <source>
        <dbReference type="ARBA" id="ARBA00022692"/>
    </source>
</evidence>
<feature type="transmembrane region" description="Helical" evidence="6">
    <location>
        <begin position="132"/>
        <end position="151"/>
    </location>
</feature>
<dbReference type="GO" id="GO:0016020">
    <property type="term" value="C:membrane"/>
    <property type="evidence" value="ECO:0007669"/>
    <property type="project" value="UniProtKB-SubCell"/>
</dbReference>
<evidence type="ECO:0000256" key="1">
    <source>
        <dbReference type="ARBA" id="ARBA00004141"/>
    </source>
</evidence>
<dbReference type="OrthoDB" id="3648173at2759"/>
<name>A0A6A6RPC9_9PLEO</name>
<feature type="transmembrane region" description="Helical" evidence="6">
    <location>
        <begin position="214"/>
        <end position="234"/>
    </location>
</feature>
<dbReference type="Proteomes" id="UP000799753">
    <property type="component" value="Unassembled WGS sequence"/>
</dbReference>
<dbReference type="PANTHER" id="PTHR33048:SF156">
    <property type="entry name" value="INTEGRAL MEMBRANE PROTEIN"/>
    <property type="match status" value="1"/>
</dbReference>
<reference evidence="8" key="1">
    <citation type="journal article" date="2020" name="Stud. Mycol.">
        <title>101 Dothideomycetes genomes: a test case for predicting lifestyles and emergence of pathogens.</title>
        <authorList>
            <person name="Haridas S."/>
            <person name="Albert R."/>
            <person name="Binder M."/>
            <person name="Bloem J."/>
            <person name="Labutti K."/>
            <person name="Salamov A."/>
            <person name="Andreopoulos B."/>
            <person name="Baker S."/>
            <person name="Barry K."/>
            <person name="Bills G."/>
            <person name="Bluhm B."/>
            <person name="Cannon C."/>
            <person name="Castanera R."/>
            <person name="Culley D."/>
            <person name="Daum C."/>
            <person name="Ezra D."/>
            <person name="Gonzalez J."/>
            <person name="Henrissat B."/>
            <person name="Kuo A."/>
            <person name="Liang C."/>
            <person name="Lipzen A."/>
            <person name="Lutzoni F."/>
            <person name="Magnuson J."/>
            <person name="Mondo S."/>
            <person name="Nolan M."/>
            <person name="Ohm R."/>
            <person name="Pangilinan J."/>
            <person name="Park H.-J."/>
            <person name="Ramirez L."/>
            <person name="Alfaro M."/>
            <person name="Sun H."/>
            <person name="Tritt A."/>
            <person name="Yoshinaga Y."/>
            <person name="Zwiers L.-H."/>
            <person name="Turgeon B."/>
            <person name="Goodwin S."/>
            <person name="Spatafora J."/>
            <person name="Crous P."/>
            <person name="Grigoriev I."/>
        </authorList>
    </citation>
    <scope>NUCLEOTIDE SEQUENCE</scope>
    <source>
        <strain evidence="8">CBS 473.64</strain>
    </source>
</reference>
<dbReference type="InterPro" id="IPR049326">
    <property type="entry name" value="Rhodopsin_dom_fungi"/>
</dbReference>
<evidence type="ECO:0000256" key="5">
    <source>
        <dbReference type="ARBA" id="ARBA00038359"/>
    </source>
</evidence>
<comment type="subcellular location">
    <subcellularLocation>
        <location evidence="1">Membrane</location>
        <topology evidence="1">Multi-pass membrane protein</topology>
    </subcellularLocation>
</comment>
<evidence type="ECO:0000256" key="6">
    <source>
        <dbReference type="SAM" id="Phobius"/>
    </source>
</evidence>
<organism evidence="8 9">
    <name type="scientific">Massarina eburnea CBS 473.64</name>
    <dbReference type="NCBI Taxonomy" id="1395130"/>
    <lineage>
        <taxon>Eukaryota</taxon>
        <taxon>Fungi</taxon>
        <taxon>Dikarya</taxon>
        <taxon>Ascomycota</taxon>
        <taxon>Pezizomycotina</taxon>
        <taxon>Dothideomycetes</taxon>
        <taxon>Pleosporomycetidae</taxon>
        <taxon>Pleosporales</taxon>
        <taxon>Massarineae</taxon>
        <taxon>Massarinaceae</taxon>
        <taxon>Massarina</taxon>
    </lineage>
</organism>
<feature type="transmembrane region" description="Helical" evidence="6">
    <location>
        <begin position="20"/>
        <end position="42"/>
    </location>
</feature>
<keyword evidence="2 6" id="KW-0812">Transmembrane</keyword>
<accession>A0A6A6RPC9</accession>
<feature type="transmembrane region" description="Helical" evidence="6">
    <location>
        <begin position="184"/>
        <end position="202"/>
    </location>
</feature>
<evidence type="ECO:0000256" key="3">
    <source>
        <dbReference type="ARBA" id="ARBA00022989"/>
    </source>
</evidence>
<keyword evidence="3 6" id="KW-1133">Transmembrane helix</keyword>
<comment type="similarity">
    <text evidence="5">Belongs to the SAT4 family.</text>
</comment>
<feature type="domain" description="Rhodopsin" evidence="7">
    <location>
        <begin position="56"/>
        <end position="277"/>
    </location>
</feature>
<evidence type="ECO:0000259" key="7">
    <source>
        <dbReference type="Pfam" id="PF20684"/>
    </source>
</evidence>
<protein>
    <recommendedName>
        <fullName evidence="7">Rhodopsin domain-containing protein</fullName>
    </recommendedName>
</protein>
<feature type="transmembrane region" description="Helical" evidence="6">
    <location>
        <begin position="99"/>
        <end position="120"/>
    </location>
</feature>
<gene>
    <name evidence="8" type="ORF">P280DRAFT_483075</name>
</gene>
<dbReference type="EMBL" id="MU006794">
    <property type="protein sequence ID" value="KAF2637186.1"/>
    <property type="molecule type" value="Genomic_DNA"/>
</dbReference>
<proteinExistence type="inferred from homology"/>
<evidence type="ECO:0000313" key="9">
    <source>
        <dbReference type="Proteomes" id="UP000799753"/>
    </source>
</evidence>
<dbReference type="Pfam" id="PF20684">
    <property type="entry name" value="Fung_rhodopsin"/>
    <property type="match status" value="1"/>
</dbReference>
<sequence>MDPTASQSSFPPEYLAANNSAPLFITCIAFLIIETTFISLLYTSRFIGGDSKKANLSMLMLMTGCYIACLLSVKIGGAGRHMATLSTMEFTTALKLNTALQIVCPLTNSLSKLSILCLLHGVLASTSVRYKLVIRWTFIFVTIIAIVQLLIPFGNCRPFPRNWDVFGPGSCTIDGLALWKYMSIPNVLTTFFIVAVPVPALWRLKVTPLTKAGLAVVFGVCVAGVVAAIMRFLAFHRVQDFKDFTYEVIKPLSWTVAESGIYMVAGVLPTLRQLIKKAFAGVHFDKLLSGNKKWSTLDIKGEGEKTSEYEEKI</sequence>
<dbReference type="PANTHER" id="PTHR33048">
    <property type="entry name" value="PTH11-LIKE INTEGRAL MEMBRANE PROTEIN (AFU_ORTHOLOGUE AFUA_5G11245)"/>
    <property type="match status" value="1"/>
</dbReference>
<evidence type="ECO:0000313" key="8">
    <source>
        <dbReference type="EMBL" id="KAF2637186.1"/>
    </source>
</evidence>
<dbReference type="AlphaFoldDB" id="A0A6A6RPC9"/>
<feature type="transmembrane region" description="Helical" evidence="6">
    <location>
        <begin position="54"/>
        <end position="79"/>
    </location>
</feature>
<keyword evidence="4 6" id="KW-0472">Membrane</keyword>
<evidence type="ECO:0000256" key="4">
    <source>
        <dbReference type="ARBA" id="ARBA00023136"/>
    </source>
</evidence>
<keyword evidence="9" id="KW-1185">Reference proteome</keyword>
<dbReference type="InterPro" id="IPR052337">
    <property type="entry name" value="SAT4-like"/>
</dbReference>